<organism evidence="1 2">
    <name type="scientific">Vermiconidia calcicola</name>
    <dbReference type="NCBI Taxonomy" id="1690605"/>
    <lineage>
        <taxon>Eukaryota</taxon>
        <taxon>Fungi</taxon>
        <taxon>Dikarya</taxon>
        <taxon>Ascomycota</taxon>
        <taxon>Pezizomycotina</taxon>
        <taxon>Dothideomycetes</taxon>
        <taxon>Dothideomycetidae</taxon>
        <taxon>Mycosphaerellales</taxon>
        <taxon>Extremaceae</taxon>
        <taxon>Vermiconidia</taxon>
    </lineage>
</organism>
<name>A0ACC3NHE7_9PEZI</name>
<accession>A0ACC3NHE7</accession>
<comment type="caution">
    <text evidence="1">The sequence shown here is derived from an EMBL/GenBank/DDBJ whole genome shotgun (WGS) entry which is preliminary data.</text>
</comment>
<gene>
    <name evidence="1" type="ORF">LTR37_006162</name>
</gene>
<keyword evidence="2" id="KW-1185">Reference proteome</keyword>
<protein>
    <submittedName>
        <fullName evidence="1">Uncharacterized protein</fullName>
    </submittedName>
</protein>
<proteinExistence type="predicted"/>
<evidence type="ECO:0000313" key="1">
    <source>
        <dbReference type="EMBL" id="KAK3716812.1"/>
    </source>
</evidence>
<reference evidence="1" key="1">
    <citation type="submission" date="2023-07" db="EMBL/GenBank/DDBJ databases">
        <title>Black Yeasts Isolated from many extreme environments.</title>
        <authorList>
            <person name="Coleine C."/>
            <person name="Stajich J.E."/>
            <person name="Selbmann L."/>
        </authorList>
    </citation>
    <scope>NUCLEOTIDE SEQUENCE</scope>
    <source>
        <strain evidence="1">CCFEE 5714</strain>
    </source>
</reference>
<sequence length="195" mass="20900">MPALRAVPLLICSIGNPGSTYANTLHSAGHTVLNRLVEHLGYPSFHKDRGLGNGLVSWASTAEGGGAWTLWQSTSYMNESGKGVRAAWTTWSRSITEGDGKLVVIYDELEKALGSVTLRTTQGASAKGHNGLKSIMSVMGNTPFARVGVGIGRPTSRESNDVARYVLKTMTLEEKRKVEASVDEVVTKLRQLGQG</sequence>
<dbReference type="EMBL" id="JAUTXU010000040">
    <property type="protein sequence ID" value="KAK3716812.1"/>
    <property type="molecule type" value="Genomic_DNA"/>
</dbReference>
<dbReference type="Proteomes" id="UP001281147">
    <property type="component" value="Unassembled WGS sequence"/>
</dbReference>
<evidence type="ECO:0000313" key="2">
    <source>
        <dbReference type="Proteomes" id="UP001281147"/>
    </source>
</evidence>